<sequence length="53" mass="6221">MKKPPKRIFQAVERSFADSKERHGLRYFRLLGKEKVKKQALMTAACQNMKKTP</sequence>
<dbReference type="Proteomes" id="UP000663970">
    <property type="component" value="Unassembled WGS sequence"/>
</dbReference>
<protein>
    <submittedName>
        <fullName evidence="2">Transposase</fullName>
    </submittedName>
</protein>
<reference evidence="2 3" key="1">
    <citation type="submission" date="2020-12" db="EMBL/GenBank/DDBJ databases">
        <title>Oil enriched cultivation method for isolating marine PHA-producing bacteria.</title>
        <authorList>
            <person name="Zheng W."/>
            <person name="Yu S."/>
            <person name="Huang Y."/>
        </authorList>
    </citation>
    <scope>NUCLEOTIDE SEQUENCE [LARGE SCALE GENOMIC DNA]</scope>
    <source>
        <strain evidence="2 3">SY-2-6</strain>
    </source>
</reference>
<organism evidence="2 3">
    <name type="scientific">Halobacillus kuroshimensis</name>
    <dbReference type="NCBI Taxonomy" id="302481"/>
    <lineage>
        <taxon>Bacteria</taxon>
        <taxon>Bacillati</taxon>
        <taxon>Bacillota</taxon>
        <taxon>Bacilli</taxon>
        <taxon>Bacillales</taxon>
        <taxon>Bacillaceae</taxon>
        <taxon>Halobacillus</taxon>
    </lineage>
</organism>
<dbReference type="Pfam" id="PF13751">
    <property type="entry name" value="DDE_Tnp_1_6"/>
    <property type="match status" value="1"/>
</dbReference>
<dbReference type="EMBL" id="JAEKJY010000002">
    <property type="protein sequence ID" value="MBN8235170.1"/>
    <property type="molecule type" value="Genomic_DNA"/>
</dbReference>
<dbReference type="InterPro" id="IPR025668">
    <property type="entry name" value="Tnp_DDE_dom"/>
</dbReference>
<name>A0ABS3DV00_9BACI</name>
<accession>A0ABS3DV00</accession>
<evidence type="ECO:0000259" key="1">
    <source>
        <dbReference type="Pfam" id="PF13751"/>
    </source>
</evidence>
<evidence type="ECO:0000313" key="2">
    <source>
        <dbReference type="EMBL" id="MBN8235170.1"/>
    </source>
</evidence>
<gene>
    <name evidence="2" type="ORF">JF544_07895</name>
</gene>
<keyword evidence="3" id="KW-1185">Reference proteome</keyword>
<evidence type="ECO:0000313" key="3">
    <source>
        <dbReference type="Proteomes" id="UP000663970"/>
    </source>
</evidence>
<proteinExistence type="predicted"/>
<feature type="domain" description="Transposase DDE" evidence="1">
    <location>
        <begin position="9"/>
        <end position="51"/>
    </location>
</feature>
<comment type="caution">
    <text evidence="2">The sequence shown here is derived from an EMBL/GenBank/DDBJ whole genome shotgun (WGS) entry which is preliminary data.</text>
</comment>